<name>A0A8T8SJK1_9BASI</name>
<dbReference type="EMBL" id="LWDF02000921">
    <property type="protein sequence ID" value="KAE8241387.1"/>
    <property type="molecule type" value="Genomic_DNA"/>
</dbReference>
<feature type="compositionally biased region" description="Polar residues" evidence="6">
    <location>
        <begin position="652"/>
        <end position="664"/>
    </location>
</feature>
<dbReference type="AlphaFoldDB" id="A0A8T8SJK1"/>
<dbReference type="InterPro" id="IPR012337">
    <property type="entry name" value="RNaseH-like_sf"/>
</dbReference>
<feature type="compositionally biased region" description="Basic residues" evidence="6">
    <location>
        <begin position="236"/>
        <end position="246"/>
    </location>
</feature>
<evidence type="ECO:0000313" key="9">
    <source>
        <dbReference type="Proteomes" id="UP000077521"/>
    </source>
</evidence>
<dbReference type="Proteomes" id="UP000077521">
    <property type="component" value="Unassembled WGS sequence"/>
</dbReference>
<dbReference type="Pfam" id="PF05699">
    <property type="entry name" value="Dimer_Tnp_hAT"/>
    <property type="match status" value="1"/>
</dbReference>
<keyword evidence="9" id="KW-1185">Reference proteome</keyword>
<protein>
    <recommendedName>
        <fullName evidence="7">HAT C-terminal dimerisation domain-containing protein</fullName>
    </recommendedName>
</protein>
<evidence type="ECO:0000256" key="4">
    <source>
        <dbReference type="ARBA" id="ARBA00022833"/>
    </source>
</evidence>
<sequence length="1224" mass="135269">MTEAVGPEAEAQALKLVAQYHFSKINREEFDAALKLVPMDRQVLREYNTVRIAIMESEPGGDDPLEQMPPIRHQSNQVVLDAITGSQTWDEYIDFMETQEVEATQQQDRRDEKVTDDPPRNKDKVDRPKRNEDKGDRPKGNGLFIPGKENDLHPLGRRVSRSPTRYRDFELDDGAGPSTSKRKPSRPTPERSSSPSRSGKDDSSSDSEASSDTGSEHSTRRPRKRGRSSNKDTKGKGRKVSPKRKHGEKDKGKGKEKSRSKSQTKSKKTRDKPASKLTAQETIEFQAAATKRTTASQRGVKRTAAAAGLDGGGGDGGDGGDDGDDTSSGSDSSSDEGKRQRPPKLSKPAQRSLDGLPLSDGYYGFTFKKMKKTNGAWREKWKCLYCRRDYSITKSKNNNLSSHRKICAYNLKPKTSGVQPYHPPQPDQPLAKAKATADVAVSDVAGSSYRGPAVMGWLSGQIPVSVPLIRRMGLIEIVMNALPFTNMASPAHLAKIRCIDPKAELACVSRTTVRSDLQKFNDLQKEEIKRLLHEHDSLVTLQHDAWTMRGFRYAFLAIVASFVDRDWKYREVLLSFKVLDKRHSGATFAGHLVDTIKDFRLEDKWSGIVVSDSASTNRKMAEILQRQFEDRAPEVIAIAECLMVETEDAAEGSTQESQNPSPTIYQAAPTHTPTPSSFPSASQRLGFRWRADDWAVLCFAHHLNIAIRDGFAAMGIKFAAQLKVIPVPTLVEPSGIDGEVDEGDIGNPAGALDVVDSDVLEDEEEEGEILGAVVSAVPGHAPPADEVGEDDDDPELVFATADGDNLDPSALGEEEDLDGNAVEEEATGAEEGADAIGAAPGTGGAWSAVKRVEGFVKAMHRSAERQRSFREVMEKEYYRHPEKANGAFPSKPNDTRWNSQLQTLRAIAQEKDPKHVYKQFAMSDDDWNNVEQLISILELAERISMAIQTSGSTLTDVLEYHVLMCADLDTALRKLGDSRGARMDAQDETTRVAADATKAPNQIAAAVRAIKLKLGKYRELAAGNRATVLATLLHPNHRLKIFKHDYKTIRLGLRQQQWSENPGPDERFSPLKAARQQRDARVEQEDDEVECADPAEEEIGRYIRNAAAWRTTDGHPGKWWKDNEVEFPRLAKLARIILSVPGSTAAVERIFSRAGIMCSSRRGRLTGETLDLLVTSYAWMDQGVDRLVGLDQTAKSIGAPILAQLDKDIATMRVRSKRRIPSKA</sequence>
<feature type="domain" description="HAT C-terminal dimerisation" evidence="7">
    <location>
        <begin position="1109"/>
        <end position="1180"/>
    </location>
</feature>
<evidence type="ECO:0000256" key="1">
    <source>
        <dbReference type="ARBA" id="ARBA00004123"/>
    </source>
</evidence>
<dbReference type="InterPro" id="IPR052035">
    <property type="entry name" value="ZnF_BED_domain_contain"/>
</dbReference>
<keyword evidence="4" id="KW-0862">Zinc</keyword>
<comment type="caution">
    <text evidence="8">The sequence shown here is derived from an EMBL/GenBank/DDBJ whole genome shotgun (WGS) entry which is preliminary data.</text>
</comment>
<dbReference type="GO" id="GO:0008270">
    <property type="term" value="F:zinc ion binding"/>
    <property type="evidence" value="ECO:0007669"/>
    <property type="project" value="UniProtKB-KW"/>
</dbReference>
<feature type="region of interest" description="Disordered" evidence="6">
    <location>
        <begin position="649"/>
        <end position="680"/>
    </location>
</feature>
<dbReference type="PANTHER" id="PTHR46481:SF10">
    <property type="entry name" value="ZINC FINGER BED DOMAIN-CONTAINING PROTEIN 39"/>
    <property type="match status" value="1"/>
</dbReference>
<keyword evidence="5" id="KW-0539">Nucleus</keyword>
<dbReference type="GO" id="GO:0005634">
    <property type="term" value="C:nucleus"/>
    <property type="evidence" value="ECO:0007669"/>
    <property type="project" value="UniProtKB-SubCell"/>
</dbReference>
<keyword evidence="3" id="KW-0863">Zinc-finger</keyword>
<evidence type="ECO:0000256" key="6">
    <source>
        <dbReference type="SAM" id="MobiDB-lite"/>
    </source>
</evidence>
<dbReference type="SUPFAM" id="SSF53098">
    <property type="entry name" value="Ribonuclease H-like"/>
    <property type="match status" value="1"/>
</dbReference>
<evidence type="ECO:0000313" key="8">
    <source>
        <dbReference type="EMBL" id="KAE8241387.1"/>
    </source>
</evidence>
<keyword evidence="2" id="KW-0479">Metal-binding</keyword>
<proteinExistence type="predicted"/>
<dbReference type="GO" id="GO:0046983">
    <property type="term" value="F:protein dimerization activity"/>
    <property type="evidence" value="ECO:0007669"/>
    <property type="project" value="InterPro"/>
</dbReference>
<feature type="compositionally biased region" description="Low complexity" evidence="6">
    <location>
        <begin position="667"/>
        <end position="680"/>
    </location>
</feature>
<evidence type="ECO:0000256" key="5">
    <source>
        <dbReference type="ARBA" id="ARBA00023242"/>
    </source>
</evidence>
<evidence type="ECO:0000256" key="3">
    <source>
        <dbReference type="ARBA" id="ARBA00022771"/>
    </source>
</evidence>
<feature type="compositionally biased region" description="Basic and acidic residues" evidence="6">
    <location>
        <begin position="107"/>
        <end position="139"/>
    </location>
</feature>
<accession>A0A8T8SJK1</accession>
<feature type="compositionally biased region" description="Basic residues" evidence="6">
    <location>
        <begin position="260"/>
        <end position="270"/>
    </location>
</feature>
<evidence type="ECO:0000256" key="2">
    <source>
        <dbReference type="ARBA" id="ARBA00022723"/>
    </source>
</evidence>
<organism evidence="8 9">
    <name type="scientific">Tilletia indica</name>
    <dbReference type="NCBI Taxonomy" id="43049"/>
    <lineage>
        <taxon>Eukaryota</taxon>
        <taxon>Fungi</taxon>
        <taxon>Dikarya</taxon>
        <taxon>Basidiomycota</taxon>
        <taxon>Ustilaginomycotina</taxon>
        <taxon>Exobasidiomycetes</taxon>
        <taxon>Tilletiales</taxon>
        <taxon>Tilletiaceae</taxon>
        <taxon>Tilletia</taxon>
    </lineage>
</organism>
<reference evidence="8" key="1">
    <citation type="submission" date="2016-04" db="EMBL/GenBank/DDBJ databases">
        <authorList>
            <person name="Nguyen H.D."/>
            <person name="Samba Siva P."/>
            <person name="Cullis J."/>
            <person name="Levesque C.A."/>
            <person name="Hambleton S."/>
        </authorList>
    </citation>
    <scope>NUCLEOTIDE SEQUENCE</scope>
    <source>
        <strain evidence="8">DAOMC 236416</strain>
    </source>
</reference>
<dbReference type="InterPro" id="IPR008906">
    <property type="entry name" value="HATC_C_dom"/>
</dbReference>
<gene>
    <name evidence="8" type="ORF">A4X13_0g7437</name>
</gene>
<reference evidence="8" key="2">
    <citation type="journal article" date="2019" name="IMA Fungus">
        <title>Genome sequencing and comparison of five Tilletia species to identify candidate genes for the detection of regulated species infecting wheat.</title>
        <authorList>
            <person name="Nguyen H.D.T."/>
            <person name="Sultana T."/>
            <person name="Kesanakurti P."/>
            <person name="Hambleton S."/>
        </authorList>
    </citation>
    <scope>NUCLEOTIDE SEQUENCE</scope>
    <source>
        <strain evidence="8">DAOMC 236416</strain>
    </source>
</reference>
<comment type="subcellular location">
    <subcellularLocation>
        <location evidence="1">Nucleus</location>
    </subcellularLocation>
</comment>
<feature type="region of interest" description="Disordered" evidence="6">
    <location>
        <begin position="101"/>
        <end position="353"/>
    </location>
</feature>
<dbReference type="PANTHER" id="PTHR46481">
    <property type="entry name" value="ZINC FINGER BED DOMAIN-CONTAINING PROTEIN 4"/>
    <property type="match status" value="1"/>
</dbReference>
<evidence type="ECO:0000259" key="7">
    <source>
        <dbReference type="Pfam" id="PF05699"/>
    </source>
</evidence>
<feature type="compositionally biased region" description="Basic and acidic residues" evidence="6">
    <location>
        <begin position="247"/>
        <end position="259"/>
    </location>
</feature>